<proteinExistence type="predicted"/>
<protein>
    <submittedName>
        <fullName evidence="1">Uncharacterized protein</fullName>
    </submittedName>
</protein>
<sequence>MHTSLLMSLLLSLPWTPFLFAFWRLIFLQGNLYPLAFSVTRCLSSLDELGVDCMSSCLCICLSDSWTSWLPWNNQDSTYYCTCTTSFKALLFKYFLFFTYTSCSISVDLCL</sequence>
<accession>A0A2G5EGM8</accession>
<dbReference type="InParanoid" id="A0A2G5EGM8"/>
<dbReference type="EMBL" id="KZ305026">
    <property type="protein sequence ID" value="PIA54922.1"/>
    <property type="molecule type" value="Genomic_DNA"/>
</dbReference>
<gene>
    <name evidence="1" type="ORF">AQUCO_00901079v1</name>
</gene>
<dbReference type="AlphaFoldDB" id="A0A2G5EGM8"/>
<evidence type="ECO:0000313" key="1">
    <source>
        <dbReference type="EMBL" id="PIA54922.1"/>
    </source>
</evidence>
<reference evidence="1 2" key="1">
    <citation type="submission" date="2017-09" db="EMBL/GenBank/DDBJ databases">
        <title>WGS assembly of Aquilegia coerulea Goldsmith.</title>
        <authorList>
            <person name="Hodges S."/>
            <person name="Kramer E."/>
            <person name="Nordborg M."/>
            <person name="Tomkins J."/>
            <person name="Borevitz J."/>
            <person name="Derieg N."/>
            <person name="Yan J."/>
            <person name="Mihaltcheva S."/>
            <person name="Hayes R.D."/>
            <person name="Rokhsar D."/>
        </authorList>
    </citation>
    <scope>NUCLEOTIDE SEQUENCE [LARGE SCALE GENOMIC DNA]</scope>
    <source>
        <strain evidence="2">cv. Goldsmith</strain>
    </source>
</reference>
<evidence type="ECO:0000313" key="2">
    <source>
        <dbReference type="Proteomes" id="UP000230069"/>
    </source>
</evidence>
<organism evidence="1 2">
    <name type="scientific">Aquilegia coerulea</name>
    <name type="common">Rocky mountain columbine</name>
    <dbReference type="NCBI Taxonomy" id="218851"/>
    <lineage>
        <taxon>Eukaryota</taxon>
        <taxon>Viridiplantae</taxon>
        <taxon>Streptophyta</taxon>
        <taxon>Embryophyta</taxon>
        <taxon>Tracheophyta</taxon>
        <taxon>Spermatophyta</taxon>
        <taxon>Magnoliopsida</taxon>
        <taxon>Ranunculales</taxon>
        <taxon>Ranunculaceae</taxon>
        <taxon>Thalictroideae</taxon>
        <taxon>Aquilegia</taxon>
    </lineage>
</organism>
<keyword evidence="2" id="KW-1185">Reference proteome</keyword>
<name>A0A2G5EGM8_AQUCA</name>
<dbReference type="Proteomes" id="UP000230069">
    <property type="component" value="Unassembled WGS sequence"/>
</dbReference>